<evidence type="ECO:0000313" key="3">
    <source>
        <dbReference type="EMBL" id="QIX00571.1"/>
    </source>
</evidence>
<dbReference type="InterPro" id="IPR053245">
    <property type="entry name" value="MitoProcess-Associated"/>
</dbReference>
<dbReference type="Proteomes" id="UP000503462">
    <property type="component" value="Chromosome 4"/>
</dbReference>
<dbReference type="SUPFAM" id="SSF50985">
    <property type="entry name" value="RCC1/BLIP-II"/>
    <property type="match status" value="1"/>
</dbReference>
<feature type="region of interest" description="Disordered" evidence="2">
    <location>
        <begin position="82"/>
        <end position="121"/>
    </location>
</feature>
<gene>
    <name evidence="3" type="ORF">AMS68_006088</name>
</gene>
<dbReference type="GO" id="GO:0005743">
    <property type="term" value="C:mitochondrial inner membrane"/>
    <property type="evidence" value="ECO:0007669"/>
    <property type="project" value="TreeGrafter"/>
</dbReference>
<dbReference type="InterPro" id="IPR009091">
    <property type="entry name" value="RCC1/BLIP-II"/>
</dbReference>
<dbReference type="PROSITE" id="PS50012">
    <property type="entry name" value="RCC1_3"/>
    <property type="match status" value="2"/>
</dbReference>
<feature type="repeat" description="RCC1" evidence="1">
    <location>
        <begin position="333"/>
        <end position="394"/>
    </location>
</feature>
<dbReference type="InterPro" id="IPR000408">
    <property type="entry name" value="Reg_chr_condens"/>
</dbReference>
<dbReference type="OrthoDB" id="10256179at2759"/>
<dbReference type="EMBL" id="CP051142">
    <property type="protein sequence ID" value="QIX00571.1"/>
    <property type="molecule type" value="Genomic_DNA"/>
</dbReference>
<dbReference type="GO" id="GO:0034551">
    <property type="term" value="P:mitochondrial respiratory chain complex III assembly"/>
    <property type="evidence" value="ECO:0007669"/>
    <property type="project" value="TreeGrafter"/>
</dbReference>
<dbReference type="Gene3D" id="2.130.10.30">
    <property type="entry name" value="Regulator of chromosome condensation 1/beta-lactamase-inhibitor protein II"/>
    <property type="match status" value="2"/>
</dbReference>
<dbReference type="PROSITE" id="PS00626">
    <property type="entry name" value="RCC1_2"/>
    <property type="match status" value="2"/>
</dbReference>
<sequence length="655" mass="71236">MLSSTAPRLGRRCIRHASTLPENLIRLTPGRSRVAVASYQARAHRKQRELYRSLLAITIAAGSASLWTYHLNDGKIIRTAHAEAPSPDDNPVIFEKSRKRAGTSKEENRDMISSQHHQVKRSWENPGVYAWGSNAGKVVAPDSNETVIKSPRRISFFDGKLLRDIKLDKTFGAAIDEGGNLLQWGTGYSSETTTPVVTLAGRISRLCIPVSKLDQEGGNKVSESTWIPFWNSRSNISYRKLAPTNLSYGEKVAAIAGGTEHALLLTSKGRVFSAASASDAYPARGQLGIPGLSWLTRPEGAFDAPHEIATLRGFDIQKVAAGDHHSLALDKEGRLFAWGDNTAGQLGFDSTAETAAVDVPSLVPLQKLYSGTGQIPKITSISAGGQNTFFTVDAVKTAPMPGTSGYDDARTARDVGKITADTFALGSGLSGNLANNRWTHIQSTPTKIPSLSGLFEYDEVNNKTVPIRLAYMSVGDKHASAVMENITYLSATAHTSNDDTNWGADIVFWGSNEYYQLGTGKRNNIASPVYLQPLDIEAEEKRAKRSSGGREEHRFHITPRSTAVLGDGRRLKQAAGPGTFRSRHLIAKVATQPHLSKRMGVCVANASWLLIKPAEDRLREDTAVEELTPSFPTCCTKRTCTAGLRKDFASERYTS</sequence>
<accession>A0A6H0Y0X3</accession>
<proteinExistence type="predicted"/>
<feature type="repeat" description="RCC1" evidence="1">
    <location>
        <begin position="269"/>
        <end position="332"/>
    </location>
</feature>
<evidence type="ECO:0000256" key="2">
    <source>
        <dbReference type="SAM" id="MobiDB-lite"/>
    </source>
</evidence>
<reference evidence="3 4" key="1">
    <citation type="journal article" date="2016" name="Sci. Rep.">
        <title>Peltaster fructicola genome reveals evolution from an invasive phytopathogen to an ectophytic parasite.</title>
        <authorList>
            <person name="Xu C."/>
            <person name="Chen H."/>
            <person name="Gleason M.L."/>
            <person name="Xu J.R."/>
            <person name="Liu H."/>
            <person name="Zhang R."/>
            <person name="Sun G."/>
        </authorList>
    </citation>
    <scope>NUCLEOTIDE SEQUENCE [LARGE SCALE GENOMIC DNA]</scope>
    <source>
        <strain evidence="3 4">LNHT1506</strain>
    </source>
</reference>
<dbReference type="AlphaFoldDB" id="A0A6H0Y0X3"/>
<evidence type="ECO:0000256" key="1">
    <source>
        <dbReference type="PROSITE-ProRule" id="PRU00235"/>
    </source>
</evidence>
<name>A0A6H0Y0X3_9PEZI</name>
<organism evidence="3 4">
    <name type="scientific">Peltaster fructicola</name>
    <dbReference type="NCBI Taxonomy" id="286661"/>
    <lineage>
        <taxon>Eukaryota</taxon>
        <taxon>Fungi</taxon>
        <taxon>Dikarya</taxon>
        <taxon>Ascomycota</taxon>
        <taxon>Pezizomycotina</taxon>
        <taxon>Dothideomycetes</taxon>
        <taxon>Dothideomycetes incertae sedis</taxon>
        <taxon>Peltaster</taxon>
    </lineage>
</organism>
<dbReference type="PANTHER" id="PTHR47563:SF1">
    <property type="entry name" value="PROTEIN FMP25, MITOCHONDRIAL"/>
    <property type="match status" value="1"/>
</dbReference>
<keyword evidence="4" id="KW-1185">Reference proteome</keyword>
<dbReference type="Pfam" id="PF13540">
    <property type="entry name" value="RCC1_2"/>
    <property type="match status" value="1"/>
</dbReference>
<protein>
    <submittedName>
        <fullName evidence="3">Uncharacterized protein</fullName>
    </submittedName>
</protein>
<evidence type="ECO:0000313" key="4">
    <source>
        <dbReference type="Proteomes" id="UP000503462"/>
    </source>
</evidence>
<dbReference type="PANTHER" id="PTHR47563">
    <property type="entry name" value="PROTEIN FMP25, MITOCHONDRIAL"/>
    <property type="match status" value="1"/>
</dbReference>